<dbReference type="VEuPathDB" id="FungiDB:P170DRAFT_409397"/>
<feature type="transmembrane region" description="Helical" evidence="3">
    <location>
        <begin position="268"/>
        <end position="287"/>
    </location>
</feature>
<dbReference type="PANTHER" id="PTHR11360">
    <property type="entry name" value="MONOCARBOXYLATE TRANSPORTER"/>
    <property type="match status" value="1"/>
</dbReference>
<feature type="transmembrane region" description="Helical" evidence="3">
    <location>
        <begin position="358"/>
        <end position="384"/>
    </location>
</feature>
<dbReference type="CDD" id="cd17352">
    <property type="entry name" value="MFS_MCT_SLC16"/>
    <property type="match status" value="1"/>
</dbReference>
<evidence type="ECO:0000313" key="6">
    <source>
        <dbReference type="Proteomes" id="UP000234275"/>
    </source>
</evidence>
<dbReference type="RefSeq" id="XP_024705099.1">
    <property type="nucleotide sequence ID" value="XM_024846778.1"/>
</dbReference>
<feature type="transmembrane region" description="Helical" evidence="3">
    <location>
        <begin position="234"/>
        <end position="256"/>
    </location>
</feature>
<feature type="transmembrane region" description="Helical" evidence="3">
    <location>
        <begin position="299"/>
        <end position="317"/>
    </location>
</feature>
<comment type="caution">
    <text evidence="5">The sequence shown here is derived from an EMBL/GenBank/DDBJ whole genome shotgun (WGS) entry which is preliminary data.</text>
</comment>
<feature type="transmembrane region" description="Helical" evidence="3">
    <location>
        <begin position="158"/>
        <end position="177"/>
    </location>
</feature>
<evidence type="ECO:0000256" key="2">
    <source>
        <dbReference type="ARBA" id="ARBA00006727"/>
    </source>
</evidence>
<dbReference type="Gene3D" id="1.20.1250.20">
    <property type="entry name" value="MFS general substrate transporter like domains"/>
    <property type="match status" value="1"/>
</dbReference>
<keyword evidence="3" id="KW-1133">Transmembrane helix</keyword>
<sequence>MSNNAEKQLSGNEENLPPKPPAFPEGGFKAWMAVLSCWCVMFNTFGYINAFGIYEAYYGQTLLKDQSDSNIAWIGSLQVFFMFSAGLVSGPLMDLYGPRIIMIPCSLLFILSVMLTSLCTEYYQFILAQGVLGGIANGLTYTPTLTAVNQYFFQRRPLAMGIATSGSSLAGIIFPIALNRMLNRSDLGFGWSVRVLGFIMLALSIIACASITSNVPRRRTGPPFLLEAWKHPGYTVQIIGLFLVIWALFVPFYFIPGYAQSISISVDLSFYLIAILNAGSLVGRLLGGAVANHIGRFNTLSGASIICGILILCWLRITSQSGMIAFSVLFGFFSGTIISLFTATIAMTAPQPNQIGSYMGMALGVLSLAGLTGTPITGAMISAYGSYNAAIIFAGVASVLGTGIIFVARVLFVGMKVVA</sequence>
<dbReference type="SUPFAM" id="SSF103473">
    <property type="entry name" value="MFS general substrate transporter"/>
    <property type="match status" value="1"/>
</dbReference>
<dbReference type="InterPro" id="IPR050327">
    <property type="entry name" value="Proton-linked_MCT"/>
</dbReference>
<feature type="domain" description="Major facilitator superfamily (MFS) profile" evidence="4">
    <location>
        <begin position="29"/>
        <end position="419"/>
    </location>
</feature>
<comment type="similarity">
    <text evidence="2">Belongs to the major facilitator superfamily. Monocarboxylate porter (TC 2.A.1.13) family.</text>
</comment>
<feature type="transmembrane region" description="Helical" evidence="3">
    <location>
        <begin position="189"/>
        <end position="213"/>
    </location>
</feature>
<accession>A0A2I2GA90</accession>
<evidence type="ECO:0000259" key="4">
    <source>
        <dbReference type="PROSITE" id="PS50850"/>
    </source>
</evidence>
<feature type="transmembrane region" description="Helical" evidence="3">
    <location>
        <begin position="323"/>
        <end position="346"/>
    </location>
</feature>
<evidence type="ECO:0000313" key="5">
    <source>
        <dbReference type="EMBL" id="PLB49797.1"/>
    </source>
</evidence>
<comment type="subcellular location">
    <subcellularLocation>
        <location evidence="1">Membrane</location>
        <topology evidence="1">Multi-pass membrane protein</topology>
    </subcellularLocation>
</comment>
<feature type="transmembrane region" description="Helical" evidence="3">
    <location>
        <begin position="100"/>
        <end position="119"/>
    </location>
</feature>
<gene>
    <name evidence="5" type="ORF">P170DRAFT_409397</name>
</gene>
<evidence type="ECO:0000256" key="3">
    <source>
        <dbReference type="SAM" id="Phobius"/>
    </source>
</evidence>
<dbReference type="InterPro" id="IPR011701">
    <property type="entry name" value="MFS"/>
</dbReference>
<dbReference type="Proteomes" id="UP000234275">
    <property type="component" value="Unassembled WGS sequence"/>
</dbReference>
<feature type="transmembrane region" description="Helical" evidence="3">
    <location>
        <begin position="390"/>
        <end position="412"/>
    </location>
</feature>
<dbReference type="InterPro" id="IPR036259">
    <property type="entry name" value="MFS_trans_sf"/>
</dbReference>
<keyword evidence="3" id="KW-0812">Transmembrane</keyword>
<proteinExistence type="inferred from homology"/>
<dbReference type="OrthoDB" id="6499973at2759"/>
<reference evidence="5 6" key="1">
    <citation type="submission" date="2016-12" db="EMBL/GenBank/DDBJ databases">
        <title>The genomes of Aspergillus section Nigri reveals drivers in fungal speciation.</title>
        <authorList>
            <consortium name="DOE Joint Genome Institute"/>
            <person name="Vesth T.C."/>
            <person name="Nybo J."/>
            <person name="Theobald S."/>
            <person name="Brandl J."/>
            <person name="Frisvad J.C."/>
            <person name="Nielsen K.F."/>
            <person name="Lyhne E.K."/>
            <person name="Kogle M.E."/>
            <person name="Kuo A."/>
            <person name="Riley R."/>
            <person name="Clum A."/>
            <person name="Nolan M."/>
            <person name="Lipzen A."/>
            <person name="Salamov A."/>
            <person name="Henrissat B."/>
            <person name="Wiebenga A."/>
            <person name="De Vries R.P."/>
            <person name="Grigoriev I.V."/>
            <person name="Mortensen U.H."/>
            <person name="Andersen M.R."/>
            <person name="Baker S.E."/>
        </authorList>
    </citation>
    <scope>NUCLEOTIDE SEQUENCE [LARGE SCALE GENOMIC DNA]</scope>
    <source>
        <strain evidence="5 6">IBT 23096</strain>
    </source>
</reference>
<dbReference type="EMBL" id="MSFO01000004">
    <property type="protein sequence ID" value="PLB49797.1"/>
    <property type="molecule type" value="Genomic_DNA"/>
</dbReference>
<feature type="transmembrane region" description="Helical" evidence="3">
    <location>
        <begin position="71"/>
        <end position="88"/>
    </location>
</feature>
<organism evidence="5 6">
    <name type="scientific">Aspergillus steynii IBT 23096</name>
    <dbReference type="NCBI Taxonomy" id="1392250"/>
    <lineage>
        <taxon>Eukaryota</taxon>
        <taxon>Fungi</taxon>
        <taxon>Dikarya</taxon>
        <taxon>Ascomycota</taxon>
        <taxon>Pezizomycotina</taxon>
        <taxon>Eurotiomycetes</taxon>
        <taxon>Eurotiomycetidae</taxon>
        <taxon>Eurotiales</taxon>
        <taxon>Aspergillaceae</taxon>
        <taxon>Aspergillus</taxon>
        <taxon>Aspergillus subgen. Circumdati</taxon>
    </lineage>
</organism>
<dbReference type="GO" id="GO:0016020">
    <property type="term" value="C:membrane"/>
    <property type="evidence" value="ECO:0007669"/>
    <property type="project" value="UniProtKB-SubCell"/>
</dbReference>
<feature type="transmembrane region" description="Helical" evidence="3">
    <location>
        <begin position="30"/>
        <end position="50"/>
    </location>
</feature>
<dbReference type="GeneID" id="36554477"/>
<evidence type="ECO:0000256" key="1">
    <source>
        <dbReference type="ARBA" id="ARBA00004141"/>
    </source>
</evidence>
<dbReference type="PROSITE" id="PS50850">
    <property type="entry name" value="MFS"/>
    <property type="match status" value="1"/>
</dbReference>
<dbReference type="Pfam" id="PF07690">
    <property type="entry name" value="MFS_1"/>
    <property type="match status" value="1"/>
</dbReference>
<dbReference type="AlphaFoldDB" id="A0A2I2GA90"/>
<keyword evidence="6" id="KW-1185">Reference proteome</keyword>
<protein>
    <submittedName>
        <fullName evidence="5">Putative MFS monocarboxylate transporter</fullName>
    </submittedName>
</protein>
<dbReference type="InterPro" id="IPR020846">
    <property type="entry name" value="MFS_dom"/>
</dbReference>
<dbReference type="GO" id="GO:0022857">
    <property type="term" value="F:transmembrane transporter activity"/>
    <property type="evidence" value="ECO:0007669"/>
    <property type="project" value="InterPro"/>
</dbReference>
<keyword evidence="3" id="KW-0472">Membrane</keyword>
<name>A0A2I2GA90_9EURO</name>
<dbReference type="PANTHER" id="PTHR11360:SF281">
    <property type="entry name" value="ASPYRIDONES EFFLUX PROTEIN APDF-RELATED"/>
    <property type="match status" value="1"/>
</dbReference>